<dbReference type="InterPro" id="IPR044492">
    <property type="entry name" value="P_typ_ATPase_HD_dom"/>
</dbReference>
<evidence type="ECO:0000313" key="7">
    <source>
        <dbReference type="EMBL" id="WTR72382.1"/>
    </source>
</evidence>
<comment type="subcellular location">
    <subcellularLocation>
        <location evidence="1">Endomembrane system</location>
        <topology evidence="1">Multi-pass membrane protein</topology>
    </subcellularLocation>
</comment>
<dbReference type="InterPro" id="IPR023299">
    <property type="entry name" value="ATPase_P-typ_cyto_dom_N"/>
</dbReference>
<evidence type="ECO:0000256" key="5">
    <source>
        <dbReference type="ARBA" id="ARBA00023136"/>
    </source>
</evidence>
<protein>
    <submittedName>
        <fullName evidence="7">Potassium-transporting ATPase subunit KdpB</fullName>
    </submittedName>
</protein>
<keyword evidence="8" id="KW-1185">Reference proteome</keyword>
<feature type="transmembrane region" description="Helical" evidence="6">
    <location>
        <begin position="535"/>
        <end position="557"/>
    </location>
</feature>
<proteinExistence type="predicted"/>
<dbReference type="NCBIfam" id="TIGR01497">
    <property type="entry name" value="kdpB"/>
    <property type="match status" value="1"/>
</dbReference>
<evidence type="ECO:0000256" key="3">
    <source>
        <dbReference type="ARBA" id="ARBA00022967"/>
    </source>
</evidence>
<dbReference type="PROSITE" id="PS00154">
    <property type="entry name" value="ATPASE_E1_E2"/>
    <property type="match status" value="1"/>
</dbReference>
<dbReference type="InterPro" id="IPR018303">
    <property type="entry name" value="ATPase_P-typ_P_site"/>
</dbReference>
<accession>A0ABZ1LD43</accession>
<feature type="transmembrane region" description="Helical" evidence="6">
    <location>
        <begin position="137"/>
        <end position="155"/>
    </location>
</feature>
<keyword evidence="4 6" id="KW-1133">Transmembrane helix</keyword>
<dbReference type="NCBIfam" id="TIGR01494">
    <property type="entry name" value="ATPase_P-type"/>
    <property type="match status" value="1"/>
</dbReference>
<feature type="transmembrane region" description="Helical" evidence="6">
    <location>
        <begin position="61"/>
        <end position="80"/>
    </location>
</feature>
<evidence type="ECO:0000313" key="8">
    <source>
        <dbReference type="Proteomes" id="UP001622594"/>
    </source>
</evidence>
<gene>
    <name evidence="7" type="primary">kdpB</name>
    <name evidence="7" type="ORF">OG814_25425</name>
</gene>
<evidence type="ECO:0000256" key="1">
    <source>
        <dbReference type="ARBA" id="ARBA00004127"/>
    </source>
</evidence>
<dbReference type="InterPro" id="IPR001757">
    <property type="entry name" value="P_typ_ATPase"/>
</dbReference>
<dbReference type="Gene3D" id="3.40.50.1000">
    <property type="entry name" value="HAD superfamily/HAD-like"/>
    <property type="match status" value="1"/>
</dbReference>
<dbReference type="Gene3D" id="3.40.1110.10">
    <property type="entry name" value="Calcium-transporting ATPase, cytoplasmic domain N"/>
    <property type="match status" value="1"/>
</dbReference>
<dbReference type="SUPFAM" id="SSF56784">
    <property type="entry name" value="HAD-like"/>
    <property type="match status" value="1"/>
</dbReference>
<feature type="transmembrane region" description="Helical" evidence="6">
    <location>
        <begin position="175"/>
        <end position="199"/>
    </location>
</feature>
<dbReference type="InterPro" id="IPR036412">
    <property type="entry name" value="HAD-like_sf"/>
</dbReference>
<dbReference type="InterPro" id="IPR006391">
    <property type="entry name" value="P-type_ATPase_bsu_IA"/>
</dbReference>
<dbReference type="Pfam" id="PF03814">
    <property type="entry name" value="KdpA"/>
    <property type="match status" value="1"/>
</dbReference>
<sequence length="604" mass="63735">MSPVLAGVLQLLALLVALGLSYRPLGDHMARVYSSEKHLRVEKWIYKGIGADPSVEMRWPAYLRGVLAFSAVSLLFLHLLQRVQGSLPGSLGFVSIDPDQAFNTAASFVANTNWQSYYGEQAMGHVVQTGGLAVQNFLSAAVGIAVAVALVRGFVRSRTGELGNFWADLVRGVVRILLPISVIGALLSAIGIAGMDRLVQRNVLAMSGRAVEAAGDVSTLLLDKTGTITLGNRQAAEFAPVAGTTEAELADAAQLSSLADETPEGRSVVVLAKERYGLRERHQGELAGAEWIGFTAQTRMSGVDVDGRKVRKGATGSVVAWVKERGGSVSEDAQTLTDRISQAGGTPLLVALEDGEGARVLGVIHLKDVVKDGMRERFDELRRMGIRTVMITGDNPLTAKAIAEEAGVDDFLAEATPEDKMALIKREQAGGKLVAMTGDGTNDAPALAQADVGVAMNTGTSAAKEAGNMVDLDSDPTKLIEIVEIGKQLLITRGALTTFSIANDVAKYFAIIPAMFAVAHPSLDRLNIMGLTSPQSAILSAVVFNALIIVALVPLALKGVRYRPSGADSMLRRNLGIYGLGGLIAPFVGIKIIDLLLSLIPGIG</sequence>
<evidence type="ECO:0000256" key="2">
    <source>
        <dbReference type="ARBA" id="ARBA00022692"/>
    </source>
</evidence>
<organism evidence="7 8">
    <name type="scientific">Streptomyces zaomyceticus</name>
    <dbReference type="NCBI Taxonomy" id="68286"/>
    <lineage>
        <taxon>Bacteria</taxon>
        <taxon>Bacillati</taxon>
        <taxon>Actinomycetota</taxon>
        <taxon>Actinomycetes</taxon>
        <taxon>Kitasatosporales</taxon>
        <taxon>Streptomycetaceae</taxon>
        <taxon>Streptomyces</taxon>
    </lineage>
</organism>
<keyword evidence="5 6" id="KW-0472">Membrane</keyword>
<feature type="transmembrane region" description="Helical" evidence="6">
    <location>
        <begin position="577"/>
        <end position="600"/>
    </location>
</feature>
<dbReference type="InterPro" id="IPR004623">
    <property type="entry name" value="KdpA"/>
</dbReference>
<reference evidence="7 8" key="1">
    <citation type="submission" date="2022-10" db="EMBL/GenBank/DDBJ databases">
        <title>The complete genomes of actinobacterial strains from the NBC collection.</title>
        <authorList>
            <person name="Joergensen T.S."/>
            <person name="Alvarez Arevalo M."/>
            <person name="Sterndorff E.B."/>
            <person name="Faurdal D."/>
            <person name="Vuksanovic O."/>
            <person name="Mourched A.-S."/>
            <person name="Charusanti P."/>
            <person name="Shaw S."/>
            <person name="Blin K."/>
            <person name="Weber T."/>
        </authorList>
    </citation>
    <scope>NUCLEOTIDE SEQUENCE [LARGE SCALE GENOMIC DNA]</scope>
    <source>
        <strain evidence="7 8">NBC_00123</strain>
    </source>
</reference>
<dbReference type="PANTHER" id="PTHR43743">
    <property type="entry name" value="POTASSIUM-TRANSPORTING ATPASE ATP-BINDING SUBUNIT"/>
    <property type="match status" value="1"/>
</dbReference>
<dbReference type="InterPro" id="IPR023214">
    <property type="entry name" value="HAD_sf"/>
</dbReference>
<evidence type="ECO:0000256" key="4">
    <source>
        <dbReference type="ARBA" id="ARBA00022989"/>
    </source>
</evidence>
<dbReference type="SFLD" id="SFLDF00027">
    <property type="entry name" value="p-type_atpase"/>
    <property type="match status" value="1"/>
</dbReference>
<evidence type="ECO:0000256" key="6">
    <source>
        <dbReference type="SAM" id="Phobius"/>
    </source>
</evidence>
<dbReference type="PRINTS" id="PR00119">
    <property type="entry name" value="CATATPASE"/>
</dbReference>
<dbReference type="Proteomes" id="UP001622594">
    <property type="component" value="Chromosome"/>
</dbReference>
<dbReference type="SFLD" id="SFLDS00003">
    <property type="entry name" value="Haloacid_Dehalogenase"/>
    <property type="match status" value="1"/>
</dbReference>
<dbReference type="EMBL" id="CP108188">
    <property type="protein sequence ID" value="WTR72382.1"/>
    <property type="molecule type" value="Genomic_DNA"/>
</dbReference>
<dbReference type="PANTHER" id="PTHR43743:SF1">
    <property type="entry name" value="POTASSIUM-TRANSPORTING ATPASE ATP-BINDING SUBUNIT"/>
    <property type="match status" value="1"/>
</dbReference>
<name>A0ABZ1LD43_9ACTN</name>
<dbReference type="SFLD" id="SFLDG00002">
    <property type="entry name" value="C1.7:_P-type_atpase_like"/>
    <property type="match status" value="1"/>
</dbReference>
<dbReference type="Pfam" id="PF00702">
    <property type="entry name" value="Hydrolase"/>
    <property type="match status" value="1"/>
</dbReference>
<keyword evidence="2 6" id="KW-0812">Transmembrane</keyword>
<keyword evidence="3" id="KW-1278">Translocase</keyword>